<proteinExistence type="predicted"/>
<feature type="region of interest" description="Disordered" evidence="1">
    <location>
        <begin position="1"/>
        <end position="21"/>
    </location>
</feature>
<sequence length="216" mass="23826">MKISEGRFIEGPTPSASGIDRRAHGEFVSPRGELASYAFGWTTGEEKRVARLTIGLGVGNPGGGSFHAMMFPTEGSFAYGLVDEPFERVPQGGPDLTAAEARAHECIEFVWWVVDTVMERDRRAWWMKHWVLGTNAIQTPEVYDLSEPILLVCNDDDGIWQLIGTTEAGSEGSISHLFHAVDNDPTLIDVLDLPSGYCATRDAVGRPWSRFERPSD</sequence>
<dbReference type="Proteomes" id="UP000655868">
    <property type="component" value="Unassembled WGS sequence"/>
</dbReference>
<keyword evidence="3" id="KW-1185">Reference proteome</keyword>
<evidence type="ECO:0000313" key="3">
    <source>
        <dbReference type="Proteomes" id="UP000655868"/>
    </source>
</evidence>
<accession>A0A934NPW8</accession>
<dbReference type="AlphaFoldDB" id="A0A934NPW8"/>
<evidence type="ECO:0000313" key="2">
    <source>
        <dbReference type="EMBL" id="MBJ8339169.1"/>
    </source>
</evidence>
<evidence type="ECO:0000256" key="1">
    <source>
        <dbReference type="SAM" id="MobiDB-lite"/>
    </source>
</evidence>
<dbReference type="RefSeq" id="WP_199703881.1">
    <property type="nucleotide sequence ID" value="NZ_JAEMNV010000003.1"/>
</dbReference>
<gene>
    <name evidence="2" type="ORF">JGU71_09745</name>
</gene>
<protein>
    <submittedName>
        <fullName evidence="2">Uncharacterized protein</fullName>
    </submittedName>
</protein>
<name>A0A934NPW8_9NOCA</name>
<comment type="caution">
    <text evidence="2">The sequence shown here is derived from an EMBL/GenBank/DDBJ whole genome shotgun (WGS) entry which is preliminary data.</text>
</comment>
<organism evidence="2 3">
    <name type="scientific">Antrihabitans stalagmiti</name>
    <dbReference type="NCBI Taxonomy" id="2799499"/>
    <lineage>
        <taxon>Bacteria</taxon>
        <taxon>Bacillati</taxon>
        <taxon>Actinomycetota</taxon>
        <taxon>Actinomycetes</taxon>
        <taxon>Mycobacteriales</taxon>
        <taxon>Nocardiaceae</taxon>
        <taxon>Antrihabitans</taxon>
    </lineage>
</organism>
<dbReference type="EMBL" id="JAEMNV010000003">
    <property type="protein sequence ID" value="MBJ8339169.1"/>
    <property type="molecule type" value="Genomic_DNA"/>
</dbReference>
<reference evidence="2" key="1">
    <citation type="submission" date="2020-12" db="EMBL/GenBank/DDBJ databases">
        <title>Antrihabitans popcorni sp. nov. and Antrihabitans auranticaus sp. nov., isolated from a larva cave.</title>
        <authorList>
            <person name="Lee S.D."/>
            <person name="Kim I.S."/>
        </authorList>
    </citation>
    <scope>NUCLEOTIDE SEQUENCE</scope>
    <source>
        <strain evidence="2">YC3-6</strain>
    </source>
</reference>